<sequence length="132" mass="14718">MAVTTTSPVSRRERTTSRCSWWRVTGTGRAVGCGGLRILGAGTAEIKRMYVEPAWRGMGVAVRILRALEQVARRSGVVDLVLETGTRQPEAMRFYEREGYRRIDNFGPYRGEPESVCYARRLPAPTAAVIGR</sequence>
<feature type="domain" description="N-acetyltransferase" evidence="3">
    <location>
        <begin position="1"/>
        <end position="123"/>
    </location>
</feature>
<dbReference type="InterPro" id="IPR050832">
    <property type="entry name" value="Bact_Acetyltransf"/>
</dbReference>
<proteinExistence type="predicted"/>
<keyword evidence="1 4" id="KW-0808">Transferase</keyword>
<dbReference type="PANTHER" id="PTHR43877">
    <property type="entry name" value="AMINOALKYLPHOSPHONATE N-ACETYLTRANSFERASE-RELATED-RELATED"/>
    <property type="match status" value="1"/>
</dbReference>
<dbReference type="InterPro" id="IPR000182">
    <property type="entry name" value="GNAT_dom"/>
</dbReference>
<protein>
    <submittedName>
        <fullName evidence="4">GNAT superfamily N-acetyltransferase</fullName>
    </submittedName>
</protein>
<name>A0A7W9HGE1_9PSEU</name>
<dbReference type="Gene3D" id="3.40.630.30">
    <property type="match status" value="1"/>
</dbReference>
<gene>
    <name evidence="4" type="ORF">F4560_001473</name>
</gene>
<evidence type="ECO:0000313" key="4">
    <source>
        <dbReference type="EMBL" id="MBB5801705.1"/>
    </source>
</evidence>
<keyword evidence="5" id="KW-1185">Reference proteome</keyword>
<dbReference type="EMBL" id="JACHMO010000001">
    <property type="protein sequence ID" value="MBB5801705.1"/>
    <property type="molecule type" value="Genomic_DNA"/>
</dbReference>
<comment type="caution">
    <text evidence="4">The sequence shown here is derived from an EMBL/GenBank/DDBJ whole genome shotgun (WGS) entry which is preliminary data.</text>
</comment>
<evidence type="ECO:0000313" key="5">
    <source>
        <dbReference type="Proteomes" id="UP000552097"/>
    </source>
</evidence>
<dbReference type="GO" id="GO:0016747">
    <property type="term" value="F:acyltransferase activity, transferring groups other than amino-acyl groups"/>
    <property type="evidence" value="ECO:0007669"/>
    <property type="project" value="InterPro"/>
</dbReference>
<dbReference type="InterPro" id="IPR016181">
    <property type="entry name" value="Acyl_CoA_acyltransferase"/>
</dbReference>
<keyword evidence="2" id="KW-0012">Acyltransferase</keyword>
<accession>A0A7W9HGE1</accession>
<dbReference type="SUPFAM" id="SSF55729">
    <property type="entry name" value="Acyl-CoA N-acyltransferases (Nat)"/>
    <property type="match status" value="1"/>
</dbReference>
<dbReference type="PANTHER" id="PTHR43877:SF2">
    <property type="entry name" value="AMINOALKYLPHOSPHONATE N-ACETYLTRANSFERASE-RELATED"/>
    <property type="match status" value="1"/>
</dbReference>
<dbReference type="PROSITE" id="PS51186">
    <property type="entry name" value="GNAT"/>
    <property type="match status" value="1"/>
</dbReference>
<dbReference type="Proteomes" id="UP000552097">
    <property type="component" value="Unassembled WGS sequence"/>
</dbReference>
<organism evidence="4 5">
    <name type="scientific">Saccharothrix ecbatanensis</name>
    <dbReference type="NCBI Taxonomy" id="1105145"/>
    <lineage>
        <taxon>Bacteria</taxon>
        <taxon>Bacillati</taxon>
        <taxon>Actinomycetota</taxon>
        <taxon>Actinomycetes</taxon>
        <taxon>Pseudonocardiales</taxon>
        <taxon>Pseudonocardiaceae</taxon>
        <taxon>Saccharothrix</taxon>
    </lineage>
</organism>
<reference evidence="4 5" key="1">
    <citation type="submission" date="2020-08" db="EMBL/GenBank/DDBJ databases">
        <title>Sequencing the genomes of 1000 actinobacteria strains.</title>
        <authorList>
            <person name="Klenk H.-P."/>
        </authorList>
    </citation>
    <scope>NUCLEOTIDE SEQUENCE [LARGE SCALE GENOMIC DNA]</scope>
    <source>
        <strain evidence="4 5">DSM 45486</strain>
    </source>
</reference>
<dbReference type="AlphaFoldDB" id="A0A7W9HGE1"/>
<evidence type="ECO:0000259" key="3">
    <source>
        <dbReference type="PROSITE" id="PS51186"/>
    </source>
</evidence>
<evidence type="ECO:0000256" key="2">
    <source>
        <dbReference type="ARBA" id="ARBA00023315"/>
    </source>
</evidence>
<dbReference type="CDD" id="cd04301">
    <property type="entry name" value="NAT_SF"/>
    <property type="match status" value="1"/>
</dbReference>
<evidence type="ECO:0000256" key="1">
    <source>
        <dbReference type="ARBA" id="ARBA00022679"/>
    </source>
</evidence>
<dbReference type="Pfam" id="PF00583">
    <property type="entry name" value="Acetyltransf_1"/>
    <property type="match status" value="1"/>
</dbReference>